<evidence type="ECO:0000256" key="4">
    <source>
        <dbReference type="PROSITE-ProRule" id="PRU00335"/>
    </source>
</evidence>
<dbReference type="Gene3D" id="1.10.357.10">
    <property type="entry name" value="Tetracycline Repressor, domain 2"/>
    <property type="match status" value="1"/>
</dbReference>
<evidence type="ECO:0000259" key="6">
    <source>
        <dbReference type="PROSITE" id="PS50977"/>
    </source>
</evidence>
<dbReference type="EMBL" id="QOIN01000048">
    <property type="protein sequence ID" value="RCG19689.1"/>
    <property type="molecule type" value="Genomic_DNA"/>
</dbReference>
<dbReference type="RefSeq" id="WP_114023946.1">
    <property type="nucleotide sequence ID" value="NZ_QOIN01000048.1"/>
</dbReference>
<dbReference type="PANTHER" id="PTHR30055:SF234">
    <property type="entry name" value="HTH-TYPE TRANSCRIPTIONAL REGULATOR BETI"/>
    <property type="match status" value="1"/>
</dbReference>
<dbReference type="GO" id="GO:0000976">
    <property type="term" value="F:transcription cis-regulatory region binding"/>
    <property type="evidence" value="ECO:0007669"/>
    <property type="project" value="TreeGrafter"/>
</dbReference>
<protein>
    <submittedName>
        <fullName evidence="7">TetR/AcrR family transcriptional regulator</fullName>
    </submittedName>
</protein>
<evidence type="ECO:0000256" key="5">
    <source>
        <dbReference type="SAM" id="MobiDB-lite"/>
    </source>
</evidence>
<evidence type="ECO:0000313" key="7">
    <source>
        <dbReference type="EMBL" id="RCG19689.1"/>
    </source>
</evidence>
<name>A0A367EPM8_9ACTN</name>
<dbReference type="PANTHER" id="PTHR30055">
    <property type="entry name" value="HTH-TYPE TRANSCRIPTIONAL REGULATOR RUTR"/>
    <property type="match status" value="1"/>
</dbReference>
<keyword evidence="3" id="KW-0804">Transcription</keyword>
<proteinExistence type="predicted"/>
<dbReference type="SUPFAM" id="SSF46689">
    <property type="entry name" value="Homeodomain-like"/>
    <property type="match status" value="1"/>
</dbReference>
<keyword evidence="2 4" id="KW-0238">DNA-binding</keyword>
<evidence type="ECO:0000256" key="2">
    <source>
        <dbReference type="ARBA" id="ARBA00023125"/>
    </source>
</evidence>
<accession>A0A367EPM8</accession>
<dbReference type="GO" id="GO:0003700">
    <property type="term" value="F:DNA-binding transcription factor activity"/>
    <property type="evidence" value="ECO:0007669"/>
    <property type="project" value="TreeGrafter"/>
</dbReference>
<evidence type="ECO:0000256" key="1">
    <source>
        <dbReference type="ARBA" id="ARBA00023015"/>
    </source>
</evidence>
<dbReference type="Pfam" id="PF00440">
    <property type="entry name" value="TetR_N"/>
    <property type="match status" value="1"/>
</dbReference>
<dbReference type="AlphaFoldDB" id="A0A367EPM8"/>
<keyword evidence="8" id="KW-1185">Reference proteome</keyword>
<dbReference type="PROSITE" id="PS50977">
    <property type="entry name" value="HTH_TETR_2"/>
    <property type="match status" value="1"/>
</dbReference>
<feature type="region of interest" description="Disordered" evidence="5">
    <location>
        <begin position="1"/>
        <end position="37"/>
    </location>
</feature>
<comment type="caution">
    <text evidence="7">The sequence shown here is derived from an EMBL/GenBank/DDBJ whole genome shotgun (WGS) entry which is preliminary data.</text>
</comment>
<organism evidence="7 8">
    <name type="scientific">Streptomyces diacarni</name>
    <dbReference type="NCBI Taxonomy" id="2800381"/>
    <lineage>
        <taxon>Bacteria</taxon>
        <taxon>Bacillati</taxon>
        <taxon>Actinomycetota</taxon>
        <taxon>Actinomycetes</taxon>
        <taxon>Kitasatosporales</taxon>
        <taxon>Streptomycetaceae</taxon>
        <taxon>Streptomyces</taxon>
    </lineage>
</organism>
<gene>
    <name evidence="7" type="ORF">DTL70_23490</name>
</gene>
<dbReference type="InterPro" id="IPR009057">
    <property type="entry name" value="Homeodomain-like_sf"/>
</dbReference>
<dbReference type="PRINTS" id="PR00455">
    <property type="entry name" value="HTHTETR"/>
</dbReference>
<feature type="domain" description="HTH tetR-type" evidence="6">
    <location>
        <begin position="34"/>
        <end position="94"/>
    </location>
</feature>
<keyword evidence="1" id="KW-0805">Transcription regulation</keyword>
<evidence type="ECO:0000313" key="8">
    <source>
        <dbReference type="Proteomes" id="UP000252914"/>
    </source>
</evidence>
<evidence type="ECO:0000256" key="3">
    <source>
        <dbReference type="ARBA" id="ARBA00023163"/>
    </source>
</evidence>
<dbReference type="Proteomes" id="UP000252914">
    <property type="component" value="Unassembled WGS sequence"/>
</dbReference>
<feature type="compositionally biased region" description="Low complexity" evidence="5">
    <location>
        <begin position="1"/>
        <end position="24"/>
    </location>
</feature>
<reference evidence="7 8" key="1">
    <citation type="submission" date="2018-06" db="EMBL/GenBank/DDBJ databases">
        <title>Streptomyces reniochalinae sp. nov. and Streptomyces diacarnus sp. nov. from marine sponges.</title>
        <authorList>
            <person name="Li L."/>
        </authorList>
    </citation>
    <scope>NUCLEOTIDE SEQUENCE [LARGE SCALE GENOMIC DNA]</scope>
    <source>
        <strain evidence="7 8">LHW51701</strain>
    </source>
</reference>
<sequence length="236" mass="25466">MASTAPNAGAASASGAPPDAGTAPKEGRRERKKRETRTRISDIATGLFLARGFDAVTIAEIAEAADVSVNTVYNYFPAKEDLFFDREEEMVERTSALVRDRAPGQSAAAAVLGRLREDIAERNLYAGIKEGFGDFMSVVRESPALVARLMVLHHRTADRLRQTLVEETGADPGDPMPELVAYELVNLIDLVTRRATVSVADGVSPEQTAREALARLDAHAFLVTGALLNYATKPAR</sequence>
<dbReference type="InterPro" id="IPR001647">
    <property type="entry name" value="HTH_TetR"/>
</dbReference>
<feature type="DNA-binding region" description="H-T-H motif" evidence="4">
    <location>
        <begin position="57"/>
        <end position="76"/>
    </location>
</feature>
<dbReference type="InterPro" id="IPR050109">
    <property type="entry name" value="HTH-type_TetR-like_transc_reg"/>
</dbReference>